<sequence>MTNFVFIATSLDGYIADRDGGLGWLEAVPNPEGDDGGFAAFMEHVDAVVLGRATFEAVVGFDVGWPYPKPGLVLSSTLDAVPAGFEDHVQIAQGAPAEIVAIARGKGYRDLYIDGGRTVQRFLADGLIDEMILTEVPVLLGGGTRLFGHLERAEAFEFLGAEVIRAQLLQKRYRRKRP</sequence>
<protein>
    <submittedName>
        <fullName evidence="2">Dihydrofolate reductase</fullName>
    </submittedName>
</protein>
<proteinExistence type="predicted"/>
<dbReference type="InterPro" id="IPR024072">
    <property type="entry name" value="DHFR-like_dom_sf"/>
</dbReference>
<dbReference type="OrthoDB" id="9782335at2"/>
<evidence type="ECO:0000313" key="3">
    <source>
        <dbReference type="Proteomes" id="UP000239480"/>
    </source>
</evidence>
<evidence type="ECO:0000313" key="2">
    <source>
        <dbReference type="EMBL" id="PRY21478.1"/>
    </source>
</evidence>
<dbReference type="AlphaFoldDB" id="A0A2T0RJY9"/>
<dbReference type="GO" id="GO:0008703">
    <property type="term" value="F:5-amino-6-(5-phosphoribosylamino)uracil reductase activity"/>
    <property type="evidence" value="ECO:0007669"/>
    <property type="project" value="InterPro"/>
</dbReference>
<organism evidence="2 3">
    <name type="scientific">Aliiruegeria haliotis</name>
    <dbReference type="NCBI Taxonomy" id="1280846"/>
    <lineage>
        <taxon>Bacteria</taxon>
        <taxon>Pseudomonadati</taxon>
        <taxon>Pseudomonadota</taxon>
        <taxon>Alphaproteobacteria</taxon>
        <taxon>Rhodobacterales</taxon>
        <taxon>Roseobacteraceae</taxon>
        <taxon>Aliiruegeria</taxon>
    </lineage>
</organism>
<name>A0A2T0RJY9_9RHOB</name>
<dbReference type="Proteomes" id="UP000239480">
    <property type="component" value="Unassembled WGS sequence"/>
</dbReference>
<feature type="domain" description="Bacterial bifunctional deaminase-reductase C-terminal" evidence="1">
    <location>
        <begin position="5"/>
        <end position="164"/>
    </location>
</feature>
<comment type="caution">
    <text evidence="2">The sequence shown here is derived from an EMBL/GenBank/DDBJ whole genome shotgun (WGS) entry which is preliminary data.</text>
</comment>
<evidence type="ECO:0000259" key="1">
    <source>
        <dbReference type="Pfam" id="PF01872"/>
    </source>
</evidence>
<dbReference type="PANTHER" id="PTHR38011">
    <property type="entry name" value="DIHYDROFOLATE REDUCTASE FAMILY PROTEIN (AFU_ORTHOLOGUE AFUA_8G06820)"/>
    <property type="match status" value="1"/>
</dbReference>
<dbReference type="Pfam" id="PF01872">
    <property type="entry name" value="RibD_C"/>
    <property type="match status" value="1"/>
</dbReference>
<dbReference type="InterPro" id="IPR050765">
    <property type="entry name" value="Riboflavin_Biosynth_HTPR"/>
</dbReference>
<dbReference type="EMBL" id="PVTD01000009">
    <property type="protein sequence ID" value="PRY21478.1"/>
    <property type="molecule type" value="Genomic_DNA"/>
</dbReference>
<reference evidence="2 3" key="1">
    <citation type="submission" date="2018-03" db="EMBL/GenBank/DDBJ databases">
        <title>Genomic Encyclopedia of Archaeal and Bacterial Type Strains, Phase II (KMG-II): from individual species to whole genera.</title>
        <authorList>
            <person name="Goeker M."/>
        </authorList>
    </citation>
    <scope>NUCLEOTIDE SEQUENCE [LARGE SCALE GENOMIC DNA]</scope>
    <source>
        <strain evidence="2 3">DSM 29328</strain>
    </source>
</reference>
<accession>A0A2T0RJY9</accession>
<dbReference type="PANTHER" id="PTHR38011:SF11">
    <property type="entry name" value="2,5-DIAMINO-6-RIBOSYLAMINO-4(3H)-PYRIMIDINONE 5'-PHOSPHATE REDUCTASE"/>
    <property type="match status" value="1"/>
</dbReference>
<dbReference type="RefSeq" id="WP_106206711.1">
    <property type="nucleotide sequence ID" value="NZ_PVTD01000009.1"/>
</dbReference>
<keyword evidence="3" id="KW-1185">Reference proteome</keyword>
<dbReference type="GO" id="GO:0009231">
    <property type="term" value="P:riboflavin biosynthetic process"/>
    <property type="evidence" value="ECO:0007669"/>
    <property type="project" value="InterPro"/>
</dbReference>
<dbReference type="InterPro" id="IPR002734">
    <property type="entry name" value="RibDG_C"/>
</dbReference>
<dbReference type="SUPFAM" id="SSF53597">
    <property type="entry name" value="Dihydrofolate reductase-like"/>
    <property type="match status" value="1"/>
</dbReference>
<gene>
    <name evidence="2" type="ORF">CLV78_10991</name>
</gene>
<dbReference type="Gene3D" id="3.40.430.10">
    <property type="entry name" value="Dihydrofolate Reductase, subunit A"/>
    <property type="match status" value="1"/>
</dbReference>